<feature type="region of interest" description="Disordered" evidence="1">
    <location>
        <begin position="1"/>
        <end position="118"/>
    </location>
</feature>
<organism evidence="2 3">
    <name type="scientific">Moniliophthora roreri</name>
    <name type="common">Frosty pod rot fungus</name>
    <name type="synonym">Monilia roreri</name>
    <dbReference type="NCBI Taxonomy" id="221103"/>
    <lineage>
        <taxon>Eukaryota</taxon>
        <taxon>Fungi</taxon>
        <taxon>Dikarya</taxon>
        <taxon>Basidiomycota</taxon>
        <taxon>Agaricomycotina</taxon>
        <taxon>Agaricomycetes</taxon>
        <taxon>Agaricomycetidae</taxon>
        <taxon>Agaricales</taxon>
        <taxon>Marasmiineae</taxon>
        <taxon>Marasmiaceae</taxon>
        <taxon>Moniliophthora</taxon>
    </lineage>
</organism>
<dbReference type="Proteomes" id="UP000054988">
    <property type="component" value="Unassembled WGS sequence"/>
</dbReference>
<evidence type="ECO:0000313" key="3">
    <source>
        <dbReference type="Proteomes" id="UP000054988"/>
    </source>
</evidence>
<accession>A0A0W0G1K6</accession>
<feature type="compositionally biased region" description="Basic and acidic residues" evidence="1">
    <location>
        <begin position="109"/>
        <end position="118"/>
    </location>
</feature>
<name>A0A0W0G1K6_MONRR</name>
<dbReference type="AlphaFoldDB" id="A0A0W0G1K6"/>
<evidence type="ECO:0000256" key="1">
    <source>
        <dbReference type="SAM" id="MobiDB-lite"/>
    </source>
</evidence>
<comment type="caution">
    <text evidence="2">The sequence shown here is derived from an EMBL/GenBank/DDBJ whole genome shotgun (WGS) entry which is preliminary data.</text>
</comment>
<reference evidence="2 3" key="1">
    <citation type="submission" date="2015-12" db="EMBL/GenBank/DDBJ databases">
        <title>Draft genome sequence of Moniliophthora roreri, the causal agent of frosty pod rot of cacao.</title>
        <authorList>
            <person name="Aime M.C."/>
            <person name="Diaz-Valderrama J.R."/>
            <person name="Kijpornyongpan T."/>
            <person name="Phillips-Mora W."/>
        </authorList>
    </citation>
    <scope>NUCLEOTIDE SEQUENCE [LARGE SCALE GENOMIC DNA]</scope>
    <source>
        <strain evidence="2 3">MCA 2952</strain>
    </source>
</reference>
<sequence>MFGSDKYLGRPSMFSFDQPLDSEAPDGPSDTGQQAGPPDKEDNKEGSVADFTPPRQPALDGDGDEGGGDGDDKAPGSGGGDDPPPPGSGGGGGSGGRCSRRSRSQGRSPKSDDALLAF</sequence>
<proteinExistence type="predicted"/>
<dbReference type="eggNOG" id="ENOG502S3G3">
    <property type="taxonomic scope" value="Eukaryota"/>
</dbReference>
<evidence type="ECO:0000313" key="2">
    <source>
        <dbReference type="EMBL" id="KTB42470.1"/>
    </source>
</evidence>
<protein>
    <submittedName>
        <fullName evidence="2">Uncharacterized protein</fullName>
    </submittedName>
</protein>
<gene>
    <name evidence="2" type="ORF">WG66_4955</name>
</gene>
<feature type="compositionally biased region" description="Basic and acidic residues" evidence="1">
    <location>
        <begin position="38"/>
        <end position="47"/>
    </location>
</feature>
<dbReference type="EMBL" id="LATX01001330">
    <property type="protein sequence ID" value="KTB42470.1"/>
    <property type="molecule type" value="Genomic_DNA"/>
</dbReference>